<evidence type="ECO:0000256" key="1">
    <source>
        <dbReference type="ARBA" id="ARBA00022649"/>
    </source>
</evidence>
<sequence>MSKNIPYREVAKTLKKNGWVLDHTTGSHEIYYKDGKMCPVKCDKKVMKNGTLSSIERITGLKF</sequence>
<keyword evidence="5" id="KW-0694">RNA-binding</keyword>
<dbReference type="Gene3D" id="3.30.920.30">
    <property type="entry name" value="Hypothetical protein"/>
    <property type="match status" value="1"/>
</dbReference>
<organism evidence="7">
    <name type="scientific">Siphoviridae sp. ct0Go27</name>
    <dbReference type="NCBI Taxonomy" id="2827761"/>
    <lineage>
        <taxon>Viruses</taxon>
        <taxon>Duplodnaviria</taxon>
        <taxon>Heunggongvirae</taxon>
        <taxon>Uroviricota</taxon>
        <taxon>Caudoviricetes</taxon>
    </lineage>
</organism>
<dbReference type="Pfam" id="PF07927">
    <property type="entry name" value="HicA_toxin"/>
    <property type="match status" value="1"/>
</dbReference>
<evidence type="ECO:0000313" key="7">
    <source>
        <dbReference type="EMBL" id="DAF43012.1"/>
    </source>
</evidence>
<protein>
    <recommendedName>
        <fullName evidence="8">YcfA-like protein</fullName>
    </recommendedName>
</protein>
<dbReference type="SUPFAM" id="SSF54786">
    <property type="entry name" value="YcfA/nrd intein domain"/>
    <property type="match status" value="1"/>
</dbReference>
<dbReference type="InterPro" id="IPR012933">
    <property type="entry name" value="HicA_mRNA_interferase"/>
</dbReference>
<reference evidence="7" key="1">
    <citation type="journal article" date="2021" name="Proc. Natl. Acad. Sci. U.S.A.">
        <title>A Catalog of Tens of Thousands of Viruses from Human Metagenomes Reveals Hidden Associations with Chronic Diseases.</title>
        <authorList>
            <person name="Tisza M.J."/>
            <person name="Buck C.B."/>
        </authorList>
    </citation>
    <scope>NUCLEOTIDE SEQUENCE</scope>
    <source>
        <strain evidence="7">Ct0Go27</strain>
    </source>
</reference>
<evidence type="ECO:0000256" key="5">
    <source>
        <dbReference type="ARBA" id="ARBA00022884"/>
    </source>
</evidence>
<keyword evidence="2" id="KW-0540">Nuclease</keyword>
<evidence type="ECO:0000256" key="6">
    <source>
        <dbReference type="ARBA" id="ARBA00023016"/>
    </source>
</evidence>
<dbReference type="GO" id="GO:0016787">
    <property type="term" value="F:hydrolase activity"/>
    <property type="evidence" value="ECO:0007669"/>
    <property type="project" value="UniProtKB-KW"/>
</dbReference>
<keyword evidence="3" id="KW-0255">Endonuclease</keyword>
<name>A0A8S5RW66_9CAUD</name>
<dbReference type="InterPro" id="IPR038570">
    <property type="entry name" value="HicA_sf"/>
</dbReference>
<dbReference type="EMBL" id="BK032498">
    <property type="protein sequence ID" value="DAF43012.1"/>
    <property type="molecule type" value="Genomic_DNA"/>
</dbReference>
<keyword evidence="4" id="KW-0378">Hydrolase</keyword>
<dbReference type="GO" id="GO:0004519">
    <property type="term" value="F:endonuclease activity"/>
    <property type="evidence" value="ECO:0007669"/>
    <property type="project" value="UniProtKB-KW"/>
</dbReference>
<proteinExistence type="predicted"/>
<dbReference type="GO" id="GO:0003729">
    <property type="term" value="F:mRNA binding"/>
    <property type="evidence" value="ECO:0007669"/>
    <property type="project" value="InterPro"/>
</dbReference>
<evidence type="ECO:0000256" key="3">
    <source>
        <dbReference type="ARBA" id="ARBA00022759"/>
    </source>
</evidence>
<keyword evidence="6" id="KW-0346">Stress response</keyword>
<evidence type="ECO:0000256" key="2">
    <source>
        <dbReference type="ARBA" id="ARBA00022722"/>
    </source>
</evidence>
<evidence type="ECO:0008006" key="8">
    <source>
        <dbReference type="Google" id="ProtNLM"/>
    </source>
</evidence>
<keyword evidence="1" id="KW-1277">Toxin-antitoxin system</keyword>
<evidence type="ECO:0000256" key="4">
    <source>
        <dbReference type="ARBA" id="ARBA00022801"/>
    </source>
</evidence>
<accession>A0A8S5RW66</accession>